<comment type="similarity">
    <text evidence="1">Belongs to the peptidase S49 family.</text>
</comment>
<dbReference type="Pfam" id="PF01343">
    <property type="entry name" value="Peptidase_S49"/>
    <property type="match status" value="1"/>
</dbReference>
<evidence type="ECO:0000256" key="1">
    <source>
        <dbReference type="ARBA" id="ARBA00008683"/>
    </source>
</evidence>
<dbReference type="GO" id="GO:0008236">
    <property type="term" value="F:serine-type peptidase activity"/>
    <property type="evidence" value="ECO:0007669"/>
    <property type="project" value="UniProtKB-KW"/>
</dbReference>
<keyword evidence="2" id="KW-0645">Protease</keyword>
<evidence type="ECO:0000259" key="6">
    <source>
        <dbReference type="Pfam" id="PF01343"/>
    </source>
</evidence>
<reference evidence="7" key="1">
    <citation type="submission" date="2018-05" db="EMBL/GenBank/DDBJ databases">
        <authorList>
            <person name="Lanie J.A."/>
            <person name="Ng W.-L."/>
            <person name="Kazmierczak K.M."/>
            <person name="Andrzejewski T.M."/>
            <person name="Davidsen T.M."/>
            <person name="Wayne K.J."/>
            <person name="Tettelin H."/>
            <person name="Glass J.I."/>
            <person name="Rusch D."/>
            <person name="Podicherti R."/>
            <person name="Tsui H.-C.T."/>
            <person name="Winkler M.E."/>
        </authorList>
    </citation>
    <scope>NUCLEOTIDE SEQUENCE</scope>
</reference>
<dbReference type="PANTHER" id="PTHR42987">
    <property type="entry name" value="PEPTIDASE S49"/>
    <property type="match status" value="1"/>
</dbReference>
<keyword evidence="5" id="KW-1133">Transmembrane helix</keyword>
<organism evidence="7">
    <name type="scientific">marine metagenome</name>
    <dbReference type="NCBI Taxonomy" id="408172"/>
    <lineage>
        <taxon>unclassified sequences</taxon>
        <taxon>metagenomes</taxon>
        <taxon>ecological metagenomes</taxon>
    </lineage>
</organism>
<dbReference type="InterPro" id="IPR029045">
    <property type="entry name" value="ClpP/crotonase-like_dom_sf"/>
</dbReference>
<protein>
    <recommendedName>
        <fullName evidence="6">Peptidase S49 domain-containing protein</fullName>
    </recommendedName>
</protein>
<feature type="domain" description="Peptidase S49" evidence="6">
    <location>
        <begin position="106"/>
        <end position="254"/>
    </location>
</feature>
<dbReference type="InterPro" id="IPR047272">
    <property type="entry name" value="S49_SppA_C"/>
</dbReference>
<dbReference type="GO" id="GO:0006508">
    <property type="term" value="P:proteolysis"/>
    <property type="evidence" value="ECO:0007669"/>
    <property type="project" value="UniProtKB-KW"/>
</dbReference>
<sequence>MALDVDRYLDRRRLKRSRGWWRIVAIFSILVIIGVGFGDFDQLKGRNHVAVIDIKNIIVDDPDRNARLKEIAADPKAKALIIRISSPGGTVVGAESLYYFLRLVGERKPVVAVMQELATSAGYMVALGADHIVARQSTITGSVGVLMQSTDITELLGKLGIKPESVKSSPLKAQPNPFEPFSKDAREVTQLIISDIHTMFINLVAERRKMNKTKATNLSNGRIYSGRQAFANGLIDSLGGEEEARQWLVTAKGIKKDIPLKKIVIERDNRFLRDILGDIVGKTMFSSRLRLDGLISLWHPVFR</sequence>
<dbReference type="InterPro" id="IPR002142">
    <property type="entry name" value="Peptidase_S49"/>
</dbReference>
<keyword evidence="4" id="KW-0720">Serine protease</keyword>
<evidence type="ECO:0000256" key="5">
    <source>
        <dbReference type="SAM" id="Phobius"/>
    </source>
</evidence>
<evidence type="ECO:0000256" key="4">
    <source>
        <dbReference type="ARBA" id="ARBA00022825"/>
    </source>
</evidence>
<feature type="transmembrane region" description="Helical" evidence="5">
    <location>
        <begin position="20"/>
        <end position="38"/>
    </location>
</feature>
<dbReference type="InterPro" id="IPR004635">
    <property type="entry name" value="Pept_S49_SppA"/>
</dbReference>
<dbReference type="NCBIfam" id="TIGR00706">
    <property type="entry name" value="SppA_dom"/>
    <property type="match status" value="1"/>
</dbReference>
<dbReference type="SUPFAM" id="SSF52096">
    <property type="entry name" value="ClpP/crotonase"/>
    <property type="match status" value="1"/>
</dbReference>
<dbReference type="Gene3D" id="6.20.330.10">
    <property type="match status" value="1"/>
</dbReference>
<dbReference type="AlphaFoldDB" id="A0A382ECE3"/>
<keyword evidence="5" id="KW-0472">Membrane</keyword>
<accession>A0A382ECE3</accession>
<dbReference type="Gene3D" id="3.90.226.10">
    <property type="entry name" value="2-enoyl-CoA Hydratase, Chain A, domain 1"/>
    <property type="match status" value="1"/>
</dbReference>
<gene>
    <name evidence="7" type="ORF">METZ01_LOCUS200876</name>
</gene>
<dbReference type="EMBL" id="UINC01043664">
    <property type="protein sequence ID" value="SVB48022.1"/>
    <property type="molecule type" value="Genomic_DNA"/>
</dbReference>
<keyword evidence="5" id="KW-0812">Transmembrane</keyword>
<evidence type="ECO:0000313" key="7">
    <source>
        <dbReference type="EMBL" id="SVB48022.1"/>
    </source>
</evidence>
<evidence type="ECO:0000256" key="3">
    <source>
        <dbReference type="ARBA" id="ARBA00022801"/>
    </source>
</evidence>
<proteinExistence type="inferred from homology"/>
<dbReference type="CDD" id="cd07023">
    <property type="entry name" value="S49_Sppa_N_C"/>
    <property type="match status" value="1"/>
</dbReference>
<dbReference type="PANTHER" id="PTHR42987:SF6">
    <property type="entry name" value="PROTEINASE IV"/>
    <property type="match status" value="1"/>
</dbReference>
<name>A0A382ECE3_9ZZZZ</name>
<evidence type="ECO:0000256" key="2">
    <source>
        <dbReference type="ARBA" id="ARBA00022670"/>
    </source>
</evidence>
<keyword evidence="3" id="KW-0378">Hydrolase</keyword>